<dbReference type="AlphaFoldDB" id="A0AA39DY01"/>
<comment type="caution">
    <text evidence="2">The sequence shown here is derived from an EMBL/GenBank/DDBJ whole genome shotgun (WGS) entry which is preliminary data.</text>
</comment>
<gene>
    <name evidence="2" type="ORF">PVL29_004085</name>
</gene>
<feature type="compositionally biased region" description="Acidic residues" evidence="1">
    <location>
        <begin position="88"/>
        <end position="99"/>
    </location>
</feature>
<dbReference type="PANTHER" id="PTHR33416:SF17">
    <property type="entry name" value="PROTEIN KAKU4"/>
    <property type="match status" value="1"/>
</dbReference>
<feature type="region of interest" description="Disordered" evidence="1">
    <location>
        <begin position="1"/>
        <end position="41"/>
    </location>
</feature>
<dbReference type="GO" id="GO:0071763">
    <property type="term" value="P:nuclear membrane organization"/>
    <property type="evidence" value="ECO:0007669"/>
    <property type="project" value="TreeGrafter"/>
</dbReference>
<feature type="compositionally biased region" description="Low complexity" evidence="1">
    <location>
        <begin position="66"/>
        <end position="87"/>
    </location>
</feature>
<sequence length="630" mass="67893">MATIFRARRTVEPRSGGKVVRGRRNLAARTPYYRPTLEPPVPENPSWLFSTTRMIASGAGKLISSVFGSDSSSSSSSSSSASSGGESSAEDNVDEDNNDMDTSSHRADKLTKVRLTEAATEIIKSFRKEPQPSTGKSETKCLIEQLLMQETFSREECDRLTEIIRSRAISCPTAEDGLYGRLSEHPDRIVDSDAPMPDLRTAVMEAKKWLEEKKLESSSKSGVHHETSTLNSVMLPHVNEGEAGSPVDMAKSYMRTRPPWASPSMSNELKTPSPTGMHLFKEETPYSLGRNSLSSSKLKRDAFASGSWNIQEEIRRVRAKATEDMLGSSPSMKIDLSEFGHKASQNSLVADRTGVGLRDKMHYSSSLTALKSINASSNLASGPATCLGLAVSDTTQDGFRNGALSLNPTISVSEQNQEKEGEVGAASNSHHPVTVEVASELHNVMLNCGVELPAPGGVDTVLQNVDGEDCSKDSHGLDQQLNSVIDSNVQAARVNDGNCLTSKEGAGSDGNSTANGFASGPSLHVPSDTEQNPRPHDDELNPMDEIHDKAADAHGGEVACELLSEASMEVPIVNETEGSENSFSMHHEELADDPRKPNSKRSLAGKGNVAGKQQVKKLTRYNRRGRGRGT</sequence>
<feature type="compositionally biased region" description="Basic and acidic residues" evidence="1">
    <location>
        <begin position="531"/>
        <end position="543"/>
    </location>
</feature>
<dbReference type="EMBL" id="JARBHA010000004">
    <property type="protein sequence ID" value="KAJ9702176.1"/>
    <property type="molecule type" value="Genomic_DNA"/>
</dbReference>
<evidence type="ECO:0000313" key="3">
    <source>
        <dbReference type="Proteomes" id="UP001168098"/>
    </source>
</evidence>
<feature type="compositionally biased region" description="Basic and acidic residues" evidence="1">
    <location>
        <begin position="102"/>
        <end position="112"/>
    </location>
</feature>
<feature type="region of interest" description="Disordered" evidence="1">
    <location>
        <begin position="576"/>
        <end position="630"/>
    </location>
</feature>
<organism evidence="2 3">
    <name type="scientific">Vitis rotundifolia</name>
    <name type="common">Muscadine grape</name>
    <dbReference type="NCBI Taxonomy" id="103349"/>
    <lineage>
        <taxon>Eukaryota</taxon>
        <taxon>Viridiplantae</taxon>
        <taxon>Streptophyta</taxon>
        <taxon>Embryophyta</taxon>
        <taxon>Tracheophyta</taxon>
        <taxon>Spermatophyta</taxon>
        <taxon>Magnoliopsida</taxon>
        <taxon>eudicotyledons</taxon>
        <taxon>Gunneridae</taxon>
        <taxon>Pentapetalae</taxon>
        <taxon>rosids</taxon>
        <taxon>Vitales</taxon>
        <taxon>Vitaceae</taxon>
        <taxon>Viteae</taxon>
        <taxon>Vitis</taxon>
    </lineage>
</organism>
<reference evidence="2 3" key="1">
    <citation type="journal article" date="2023" name="BMC Biotechnol.">
        <title>Vitis rotundifolia cv Carlos genome sequencing.</title>
        <authorList>
            <person name="Huff M."/>
            <person name="Hulse-Kemp A."/>
            <person name="Scheffler B."/>
            <person name="Youngblood R."/>
            <person name="Simpson S."/>
            <person name="Babiker E."/>
            <person name="Staton M."/>
        </authorList>
    </citation>
    <scope>NUCLEOTIDE SEQUENCE [LARGE SCALE GENOMIC DNA]</scope>
    <source>
        <tissue evidence="2">Leaf</tissue>
    </source>
</reference>
<keyword evidence="3" id="KW-1185">Reference proteome</keyword>
<feature type="region of interest" description="Disordered" evidence="1">
    <location>
        <begin position="66"/>
        <end position="112"/>
    </location>
</feature>
<evidence type="ECO:0000256" key="1">
    <source>
        <dbReference type="SAM" id="MobiDB-lite"/>
    </source>
</evidence>
<feature type="compositionally biased region" description="Basic residues" evidence="1">
    <location>
        <begin position="614"/>
        <end position="630"/>
    </location>
</feature>
<dbReference type="GO" id="GO:0005635">
    <property type="term" value="C:nuclear envelope"/>
    <property type="evidence" value="ECO:0007669"/>
    <property type="project" value="TreeGrafter"/>
</dbReference>
<dbReference type="PANTHER" id="PTHR33416">
    <property type="entry name" value="NUCLEAR PORE COMPLEX PROTEIN NUP1"/>
    <property type="match status" value="1"/>
</dbReference>
<proteinExistence type="predicted"/>
<evidence type="ECO:0008006" key="4">
    <source>
        <dbReference type="Google" id="ProtNLM"/>
    </source>
</evidence>
<feature type="compositionally biased region" description="Basic and acidic residues" evidence="1">
    <location>
        <begin position="585"/>
        <end position="596"/>
    </location>
</feature>
<name>A0AA39DY01_VITRO</name>
<dbReference type="Proteomes" id="UP001168098">
    <property type="component" value="Unassembled WGS sequence"/>
</dbReference>
<evidence type="ECO:0000313" key="2">
    <source>
        <dbReference type="EMBL" id="KAJ9702176.1"/>
    </source>
</evidence>
<protein>
    <recommendedName>
        <fullName evidence="4">Protein KAKU4</fullName>
    </recommendedName>
</protein>
<feature type="region of interest" description="Disordered" evidence="1">
    <location>
        <begin position="498"/>
        <end position="543"/>
    </location>
</feature>
<accession>A0AA39DY01</accession>